<reference evidence="1 2" key="1">
    <citation type="submission" date="2014-07" db="EMBL/GenBank/DDBJ databases">
        <title>Complete Genome Sequence of Dyella japonica Strain A8 Isolated from Malaysian Tropical Soil.</title>
        <authorList>
            <person name="Hui R.K.H."/>
            <person name="Chen J.-W."/>
            <person name="Chan K.-G."/>
            <person name="Leung F.C.C."/>
        </authorList>
    </citation>
    <scope>NUCLEOTIDE SEQUENCE [LARGE SCALE GENOMIC DNA]</scope>
    <source>
        <strain evidence="1 2">A8</strain>
    </source>
</reference>
<keyword evidence="2" id="KW-1185">Reference proteome</keyword>
<dbReference type="KEGG" id="dja:HY57_02075"/>
<dbReference type="AlphaFoldDB" id="A0A075JX59"/>
<proteinExistence type="predicted"/>
<gene>
    <name evidence="1" type="ORF">HY57_02075</name>
</gene>
<dbReference type="HOGENOM" id="CLU_1721636_0_0_6"/>
<evidence type="ECO:0000313" key="2">
    <source>
        <dbReference type="Proteomes" id="UP000027987"/>
    </source>
</evidence>
<dbReference type="PATRIC" id="fig|1217721.7.peg.441"/>
<protein>
    <submittedName>
        <fullName evidence="1">Uncharacterized protein</fullName>
    </submittedName>
</protein>
<dbReference type="Proteomes" id="UP000027987">
    <property type="component" value="Chromosome"/>
</dbReference>
<organism evidence="1 2">
    <name type="scientific">Dyella japonica A8</name>
    <dbReference type="NCBI Taxonomy" id="1217721"/>
    <lineage>
        <taxon>Bacteria</taxon>
        <taxon>Pseudomonadati</taxon>
        <taxon>Pseudomonadota</taxon>
        <taxon>Gammaproteobacteria</taxon>
        <taxon>Lysobacterales</taxon>
        <taxon>Rhodanobacteraceae</taxon>
        <taxon>Dyella</taxon>
    </lineage>
</organism>
<accession>A0A075JX59</accession>
<dbReference type="OrthoDB" id="5997254at2"/>
<dbReference type="EMBL" id="CP008884">
    <property type="protein sequence ID" value="AIF46125.1"/>
    <property type="molecule type" value="Genomic_DNA"/>
</dbReference>
<name>A0A075JX59_9GAMM</name>
<dbReference type="RefSeq" id="WP_026033888.1">
    <property type="nucleotide sequence ID" value="NZ_ALOY01000147.1"/>
</dbReference>
<evidence type="ECO:0000313" key="1">
    <source>
        <dbReference type="EMBL" id="AIF46125.1"/>
    </source>
</evidence>
<sequence>MDHFESVIVEYLRADRSLFVNTQLCIQLNAGPNPDVSGPHWYCDAVAVSLKNQSAYLCEITYANPPASLFKRLTGWDSQWTALRAALERDSGVPSSWSLRPWVFVPDALAARVDGFIDSLSLSEMPRPRVTRIEQVMPWLYRSWDRVESADNQ</sequence>